<dbReference type="Proteomes" id="UP000030758">
    <property type="component" value="Unassembled WGS sequence"/>
</dbReference>
<evidence type="ECO:0000313" key="4">
    <source>
        <dbReference type="Proteomes" id="UP000030764"/>
    </source>
</evidence>
<dbReference type="AlphaFoldDB" id="A0A085MVG2"/>
<feature type="region of interest" description="Disordered" evidence="1">
    <location>
        <begin position="1"/>
        <end position="42"/>
    </location>
</feature>
<proteinExistence type="predicted"/>
<gene>
    <name evidence="2" type="ORF">M513_04457</name>
    <name evidence="3" type="ORF">M514_04457</name>
</gene>
<dbReference type="EMBL" id="KL363205">
    <property type="protein sequence ID" value="KFD54757.1"/>
    <property type="molecule type" value="Genomic_DNA"/>
</dbReference>
<feature type="non-terminal residue" evidence="3">
    <location>
        <position position="285"/>
    </location>
</feature>
<protein>
    <recommendedName>
        <fullName evidence="5">PDZ domain-containing protein</fullName>
    </recommendedName>
</protein>
<dbReference type="Proteomes" id="UP000030764">
    <property type="component" value="Unassembled WGS sequence"/>
</dbReference>
<evidence type="ECO:0008006" key="5">
    <source>
        <dbReference type="Google" id="ProtNLM"/>
    </source>
</evidence>
<evidence type="ECO:0000313" key="2">
    <source>
        <dbReference type="EMBL" id="KFD54757.1"/>
    </source>
</evidence>
<reference evidence="3 4" key="1">
    <citation type="journal article" date="2014" name="Nat. Genet.">
        <title>Genome and transcriptome of the porcine whipworm Trichuris suis.</title>
        <authorList>
            <person name="Jex A.R."/>
            <person name="Nejsum P."/>
            <person name="Schwarz E.M."/>
            <person name="Hu L."/>
            <person name="Young N.D."/>
            <person name="Hall R.S."/>
            <person name="Korhonen P.K."/>
            <person name="Liao S."/>
            <person name="Thamsborg S."/>
            <person name="Xia J."/>
            <person name="Xu P."/>
            <person name="Wang S."/>
            <person name="Scheerlinck J.P."/>
            <person name="Hofmann A."/>
            <person name="Sternberg P.W."/>
            <person name="Wang J."/>
            <person name="Gasser R.B."/>
        </authorList>
    </citation>
    <scope>NUCLEOTIDE SEQUENCE [LARGE SCALE GENOMIC DNA]</scope>
    <source>
        <strain evidence="3">DCEP-RM93F</strain>
        <strain evidence="2">DCEP-RM93M</strain>
    </source>
</reference>
<evidence type="ECO:0000256" key="1">
    <source>
        <dbReference type="SAM" id="MobiDB-lite"/>
    </source>
</evidence>
<name>A0A085MVG2_9BILA</name>
<accession>A0A085MVG2</accession>
<sequence>MSEKPADDSSGGKTSSDVSRSSTLEAEKKGNFDSSQSEGKHSHLKGNCKCCGNVCCLSKGIAKVKCSVLSSSVSGELLRHLLHSPFSQCSYFEIVVDKVSPGPVGGLKLTGQPATVVALDEAYGWDRSLRIGDKILGIERKRPQDAQHCQILMNQYPTFKLVIERPIVKLEATQMEPECDIADLELIGDNGGPPKKELRIKPDDPKVEEDEEGAQFAMLPPDVQMILRRKRNNFQVDMKNTRERGEFRHFGRKNVASAIILDKVQKVAIRNDIPRWKHLRPPPKM</sequence>
<feature type="compositionally biased region" description="Polar residues" evidence="1">
    <location>
        <begin position="11"/>
        <end position="24"/>
    </location>
</feature>
<dbReference type="EMBL" id="KL367631">
    <property type="protein sequence ID" value="KFD61208.1"/>
    <property type="molecule type" value="Genomic_DNA"/>
</dbReference>
<keyword evidence="4" id="KW-1185">Reference proteome</keyword>
<evidence type="ECO:0000313" key="3">
    <source>
        <dbReference type="EMBL" id="KFD61208.1"/>
    </source>
</evidence>
<organism evidence="3">
    <name type="scientific">Trichuris suis</name>
    <name type="common">pig whipworm</name>
    <dbReference type="NCBI Taxonomy" id="68888"/>
    <lineage>
        <taxon>Eukaryota</taxon>
        <taxon>Metazoa</taxon>
        <taxon>Ecdysozoa</taxon>
        <taxon>Nematoda</taxon>
        <taxon>Enoplea</taxon>
        <taxon>Dorylaimia</taxon>
        <taxon>Trichinellida</taxon>
        <taxon>Trichuridae</taxon>
        <taxon>Trichuris</taxon>
    </lineage>
</organism>